<organism evidence="1 2">
    <name type="scientific">Anaerosphaera aminiphila DSM 21120</name>
    <dbReference type="NCBI Taxonomy" id="1120995"/>
    <lineage>
        <taxon>Bacteria</taxon>
        <taxon>Bacillati</taxon>
        <taxon>Bacillota</taxon>
        <taxon>Tissierellia</taxon>
        <taxon>Tissierellales</taxon>
        <taxon>Peptoniphilaceae</taxon>
        <taxon>Anaerosphaera</taxon>
    </lineage>
</organism>
<dbReference type="PANTHER" id="PTHR40658">
    <property type="match status" value="1"/>
</dbReference>
<dbReference type="OrthoDB" id="9786621at2"/>
<evidence type="ECO:0000313" key="1">
    <source>
        <dbReference type="EMBL" id="SHH09111.1"/>
    </source>
</evidence>
<dbReference type="PANTHER" id="PTHR40658:SF4">
    <property type="entry name" value="HYPOTHETICAL CYTOSOLIC PROTEIN"/>
    <property type="match status" value="1"/>
</dbReference>
<dbReference type="PIRSF" id="PIRSF031551">
    <property type="entry name" value="DUF1706"/>
    <property type="match status" value="1"/>
</dbReference>
<evidence type="ECO:0008006" key="3">
    <source>
        <dbReference type="Google" id="ProtNLM"/>
    </source>
</evidence>
<evidence type="ECO:0000313" key="2">
    <source>
        <dbReference type="Proteomes" id="UP000184032"/>
    </source>
</evidence>
<proteinExistence type="predicted"/>
<dbReference type="EMBL" id="FQXI01000002">
    <property type="protein sequence ID" value="SHH09111.1"/>
    <property type="molecule type" value="Genomic_DNA"/>
</dbReference>
<dbReference type="Gene3D" id="1.20.120.450">
    <property type="entry name" value="dinb family like domain"/>
    <property type="match status" value="1"/>
</dbReference>
<dbReference type="SUPFAM" id="SSF109854">
    <property type="entry name" value="DinB/YfiT-like putative metalloenzymes"/>
    <property type="match status" value="1"/>
</dbReference>
<name>A0A1M5Q5M0_9FIRM</name>
<protein>
    <recommendedName>
        <fullName evidence="3">DinB superfamily protein</fullName>
    </recommendedName>
</protein>
<keyword evidence="2" id="KW-1185">Reference proteome</keyword>
<gene>
    <name evidence="1" type="ORF">SAMN02745245_00504</name>
</gene>
<dbReference type="InterPro" id="IPR012550">
    <property type="entry name" value="DUF1706"/>
</dbReference>
<dbReference type="STRING" id="1120995.SAMN02745245_00504"/>
<dbReference type="InterPro" id="IPR034660">
    <property type="entry name" value="DinB/YfiT-like"/>
</dbReference>
<reference evidence="1 2" key="1">
    <citation type="submission" date="2016-11" db="EMBL/GenBank/DDBJ databases">
        <authorList>
            <person name="Jaros S."/>
            <person name="Januszkiewicz K."/>
            <person name="Wedrychowicz H."/>
        </authorList>
    </citation>
    <scope>NUCLEOTIDE SEQUENCE [LARGE SCALE GENOMIC DNA]</scope>
    <source>
        <strain evidence="1 2">DSM 21120</strain>
    </source>
</reference>
<sequence>MARPTTKADLLIAADSQYKKLMELIQSMSEEEISTPFNFEADLKKKEAHWNRDKNIRDVLIHLYEWHNLLINWVSANRVGDDKPFLPEPYNWKTYGKMNVEFWEKHQSASQIKAEKMLEKSHVEVIKIIDSFTDEELFTKKYFPWTGTSSLGSYCISATSSHYDWAIKKLKAHIKNVKALNS</sequence>
<dbReference type="Pfam" id="PF08020">
    <property type="entry name" value="DUF1706"/>
    <property type="match status" value="1"/>
</dbReference>
<dbReference type="Proteomes" id="UP000184032">
    <property type="component" value="Unassembled WGS sequence"/>
</dbReference>
<dbReference type="AlphaFoldDB" id="A0A1M5Q5M0"/>
<accession>A0A1M5Q5M0</accession>
<dbReference type="RefSeq" id="WP_073183448.1">
    <property type="nucleotide sequence ID" value="NZ_FQXI01000002.1"/>
</dbReference>